<dbReference type="Gramene" id="GBG84033">
    <property type="protein sequence ID" value="GBG84033"/>
    <property type="gene ID" value="CBR_g37910"/>
</dbReference>
<reference evidence="2 3" key="1">
    <citation type="journal article" date="2018" name="Cell">
        <title>The Chara Genome: Secondary Complexity and Implications for Plant Terrestrialization.</title>
        <authorList>
            <person name="Nishiyama T."/>
            <person name="Sakayama H."/>
            <person name="Vries J.D."/>
            <person name="Buschmann H."/>
            <person name="Saint-Marcoux D."/>
            <person name="Ullrich K.K."/>
            <person name="Haas F.B."/>
            <person name="Vanderstraeten L."/>
            <person name="Becker D."/>
            <person name="Lang D."/>
            <person name="Vosolsobe S."/>
            <person name="Rombauts S."/>
            <person name="Wilhelmsson P.K.I."/>
            <person name="Janitza P."/>
            <person name="Kern R."/>
            <person name="Heyl A."/>
            <person name="Rumpler F."/>
            <person name="Villalobos L.I.A.C."/>
            <person name="Clay J.M."/>
            <person name="Skokan R."/>
            <person name="Toyoda A."/>
            <person name="Suzuki Y."/>
            <person name="Kagoshima H."/>
            <person name="Schijlen E."/>
            <person name="Tajeshwar N."/>
            <person name="Catarino B."/>
            <person name="Hetherington A.J."/>
            <person name="Saltykova A."/>
            <person name="Bonnot C."/>
            <person name="Breuninger H."/>
            <person name="Symeonidi A."/>
            <person name="Radhakrishnan G.V."/>
            <person name="Van Nieuwerburgh F."/>
            <person name="Deforce D."/>
            <person name="Chang C."/>
            <person name="Karol K.G."/>
            <person name="Hedrich R."/>
            <person name="Ulvskov P."/>
            <person name="Glockner G."/>
            <person name="Delwiche C.F."/>
            <person name="Petrasek J."/>
            <person name="Van de Peer Y."/>
            <person name="Friml J."/>
            <person name="Beilby M."/>
            <person name="Dolan L."/>
            <person name="Kohara Y."/>
            <person name="Sugano S."/>
            <person name="Fujiyama A."/>
            <person name="Delaux P.-M."/>
            <person name="Quint M."/>
            <person name="TheiBen G."/>
            <person name="Hagemann M."/>
            <person name="Harholt J."/>
            <person name="Dunand C."/>
            <person name="Zachgo S."/>
            <person name="Langdale J."/>
            <person name="Maumus F."/>
            <person name="Straeten D.V.D."/>
            <person name="Gould S.B."/>
            <person name="Rensing S.A."/>
        </authorList>
    </citation>
    <scope>NUCLEOTIDE SEQUENCE [LARGE SCALE GENOMIC DNA]</scope>
    <source>
        <strain evidence="2 3">S276</strain>
    </source>
</reference>
<comment type="caution">
    <text evidence="2">The sequence shown here is derived from an EMBL/GenBank/DDBJ whole genome shotgun (WGS) entry which is preliminary data.</text>
</comment>
<evidence type="ECO:0000313" key="2">
    <source>
        <dbReference type="EMBL" id="GBG84033.1"/>
    </source>
</evidence>
<dbReference type="EMBL" id="BFEA01000461">
    <property type="protein sequence ID" value="GBG84033.1"/>
    <property type="molecule type" value="Genomic_DNA"/>
</dbReference>
<feature type="compositionally biased region" description="Basic and acidic residues" evidence="1">
    <location>
        <begin position="56"/>
        <end position="69"/>
    </location>
</feature>
<organism evidence="2 3">
    <name type="scientific">Chara braunii</name>
    <name type="common">Braun's stonewort</name>
    <dbReference type="NCBI Taxonomy" id="69332"/>
    <lineage>
        <taxon>Eukaryota</taxon>
        <taxon>Viridiplantae</taxon>
        <taxon>Streptophyta</taxon>
        <taxon>Charophyceae</taxon>
        <taxon>Charales</taxon>
        <taxon>Characeae</taxon>
        <taxon>Chara</taxon>
    </lineage>
</organism>
<feature type="compositionally biased region" description="Basic and acidic residues" evidence="1">
    <location>
        <begin position="31"/>
        <end position="46"/>
    </location>
</feature>
<proteinExistence type="predicted"/>
<sequence length="201" mass="22619">MLASARPRHLYSGQAKGQLLKSFAPQSPMSRNDKRDLKRLEREGKRRVTIGLPEGGEDRGETKGRERSETNSVVHWGWGKGTMVGVATGRPRDDRRIPSRSDAKIEMMLYPSRVRTCYHTLDTCSVHSRSKAKIAVCRSGLTKLMSPLNVKNPLRDKTHGEVGEEDEGQEGERREKVRSSSFSSLSEEEEGGRSEGGRRRR</sequence>
<evidence type="ECO:0000256" key="1">
    <source>
        <dbReference type="SAM" id="MobiDB-lite"/>
    </source>
</evidence>
<feature type="region of interest" description="Disordered" evidence="1">
    <location>
        <begin position="1"/>
        <end position="70"/>
    </location>
</feature>
<dbReference type="Proteomes" id="UP000265515">
    <property type="component" value="Unassembled WGS sequence"/>
</dbReference>
<protein>
    <submittedName>
        <fullName evidence="2">Uncharacterized protein</fullName>
    </submittedName>
</protein>
<keyword evidence="3" id="KW-1185">Reference proteome</keyword>
<feature type="region of interest" description="Disordered" evidence="1">
    <location>
        <begin position="148"/>
        <end position="201"/>
    </location>
</feature>
<dbReference type="AlphaFoldDB" id="A0A388LP92"/>
<accession>A0A388LP92</accession>
<feature type="compositionally biased region" description="Basic and acidic residues" evidence="1">
    <location>
        <begin position="153"/>
        <end position="162"/>
    </location>
</feature>
<feature type="compositionally biased region" description="Basic and acidic residues" evidence="1">
    <location>
        <begin position="191"/>
        <end position="201"/>
    </location>
</feature>
<gene>
    <name evidence="2" type="ORF">CBR_g37910</name>
</gene>
<evidence type="ECO:0000313" key="3">
    <source>
        <dbReference type="Proteomes" id="UP000265515"/>
    </source>
</evidence>
<name>A0A388LP92_CHABU</name>